<gene>
    <name evidence="2" type="ORF">CDAR_25541</name>
</gene>
<dbReference type="EMBL" id="BPLQ01010476">
    <property type="protein sequence ID" value="GIY50927.1"/>
    <property type="molecule type" value="Genomic_DNA"/>
</dbReference>
<reference evidence="2 3" key="1">
    <citation type="submission" date="2021-06" db="EMBL/GenBank/DDBJ databases">
        <title>Caerostris darwini draft genome.</title>
        <authorList>
            <person name="Kono N."/>
            <person name="Arakawa K."/>
        </authorList>
    </citation>
    <scope>NUCLEOTIDE SEQUENCE [LARGE SCALE GENOMIC DNA]</scope>
</reference>
<protein>
    <submittedName>
        <fullName evidence="2">Uncharacterized protein</fullName>
    </submittedName>
</protein>
<accession>A0AAV4TZP3</accession>
<feature type="compositionally biased region" description="Basic and acidic residues" evidence="1">
    <location>
        <begin position="78"/>
        <end position="90"/>
    </location>
</feature>
<sequence>MQFTEFKKRKIDLCPFHAVFQEDKKEQDFFEQLTFIPKQPIKAKKERVVSYRISRNHCHMGLIRAVSSDKTAAPDTANTERRTLQDELNS</sequence>
<evidence type="ECO:0000313" key="2">
    <source>
        <dbReference type="EMBL" id="GIY50927.1"/>
    </source>
</evidence>
<organism evidence="2 3">
    <name type="scientific">Caerostris darwini</name>
    <dbReference type="NCBI Taxonomy" id="1538125"/>
    <lineage>
        <taxon>Eukaryota</taxon>
        <taxon>Metazoa</taxon>
        <taxon>Ecdysozoa</taxon>
        <taxon>Arthropoda</taxon>
        <taxon>Chelicerata</taxon>
        <taxon>Arachnida</taxon>
        <taxon>Araneae</taxon>
        <taxon>Araneomorphae</taxon>
        <taxon>Entelegynae</taxon>
        <taxon>Araneoidea</taxon>
        <taxon>Araneidae</taxon>
        <taxon>Caerostris</taxon>
    </lineage>
</organism>
<dbReference type="AlphaFoldDB" id="A0AAV4TZP3"/>
<comment type="caution">
    <text evidence="2">The sequence shown here is derived from an EMBL/GenBank/DDBJ whole genome shotgun (WGS) entry which is preliminary data.</text>
</comment>
<name>A0AAV4TZP3_9ARAC</name>
<feature type="region of interest" description="Disordered" evidence="1">
    <location>
        <begin position="69"/>
        <end position="90"/>
    </location>
</feature>
<evidence type="ECO:0000313" key="3">
    <source>
        <dbReference type="Proteomes" id="UP001054837"/>
    </source>
</evidence>
<keyword evidence="3" id="KW-1185">Reference proteome</keyword>
<dbReference type="Proteomes" id="UP001054837">
    <property type="component" value="Unassembled WGS sequence"/>
</dbReference>
<proteinExistence type="predicted"/>
<evidence type="ECO:0000256" key="1">
    <source>
        <dbReference type="SAM" id="MobiDB-lite"/>
    </source>
</evidence>